<geneLocation type="mitochondrion" evidence="5"/>
<dbReference type="PANTHER" id="PTHR11205">
    <property type="entry name" value="RIBOSOMAL PROTEIN S7"/>
    <property type="match status" value="1"/>
</dbReference>
<accession>A0A2I4S6H5</accession>
<feature type="domain" description="Small ribosomal subunit protein uS7" evidence="4">
    <location>
        <begin position="15"/>
        <end position="166"/>
    </location>
</feature>
<dbReference type="SUPFAM" id="SSF47973">
    <property type="entry name" value="Ribosomal protein S7"/>
    <property type="match status" value="1"/>
</dbReference>
<dbReference type="GO" id="GO:1990904">
    <property type="term" value="C:ribonucleoprotein complex"/>
    <property type="evidence" value="ECO:0007669"/>
    <property type="project" value="UniProtKB-KW"/>
</dbReference>
<dbReference type="GO" id="GO:0005840">
    <property type="term" value="C:ribosome"/>
    <property type="evidence" value="ECO:0007669"/>
    <property type="project" value="UniProtKB-KW"/>
</dbReference>
<evidence type="ECO:0000256" key="1">
    <source>
        <dbReference type="ARBA" id="ARBA00007151"/>
    </source>
</evidence>
<keyword evidence="3" id="KW-0687">Ribonucleoprotein</keyword>
<reference evidence="5" key="1">
    <citation type="journal article" date="2017" name="Sci. Rep.">
        <title>Multiple origins of endosymbionts in Chlorellaceae with no reductive effects on the plastid or mitochondrial genomes.</title>
        <authorList>
            <person name="Fan W."/>
            <person name="Guo W."/>
            <person name="Van Etten J.L."/>
            <person name="Mower J.P."/>
        </authorList>
    </citation>
    <scope>NUCLEOTIDE SEQUENCE</scope>
</reference>
<dbReference type="Pfam" id="PF00177">
    <property type="entry name" value="Ribosomal_S7"/>
    <property type="match status" value="1"/>
</dbReference>
<dbReference type="InterPro" id="IPR023798">
    <property type="entry name" value="Ribosomal_uS7_dom"/>
</dbReference>
<dbReference type="InterPro" id="IPR000235">
    <property type="entry name" value="Ribosomal_uS7"/>
</dbReference>
<dbReference type="InterPro" id="IPR036823">
    <property type="entry name" value="Ribosomal_uS7_dom_sf"/>
</dbReference>
<dbReference type="PIRSF" id="PIRSF002122">
    <property type="entry name" value="RPS7p_RPS7a_RPS5e_RPS7o"/>
    <property type="match status" value="1"/>
</dbReference>
<organism evidence="5">
    <name type="scientific">Chlorella heliozoae</name>
    <dbReference type="NCBI Taxonomy" id="554066"/>
    <lineage>
        <taxon>Eukaryota</taxon>
        <taxon>Viridiplantae</taxon>
        <taxon>Chlorophyta</taxon>
        <taxon>core chlorophytes</taxon>
        <taxon>Trebouxiophyceae</taxon>
        <taxon>Chlorellales</taxon>
        <taxon>Chlorellaceae</taxon>
        <taxon>Chlorella clade</taxon>
        <taxon>Chlorella</taxon>
    </lineage>
</organism>
<evidence type="ECO:0000313" key="5">
    <source>
        <dbReference type="EMBL" id="AST08664.2"/>
    </source>
</evidence>
<name>A0A2I4S6H5_9CHLO</name>
<dbReference type="EMBL" id="KY629615">
    <property type="protein sequence ID" value="AST08664.2"/>
    <property type="molecule type" value="Genomic_DNA"/>
</dbReference>
<evidence type="ECO:0000259" key="4">
    <source>
        <dbReference type="Pfam" id="PF00177"/>
    </source>
</evidence>
<sequence length="174" mass="20435">MNTINTTFETRFDLFFKKFTNLLMIDGKKIKASKILFNTLLILKKRIKKDLEKKNQKEISFQIDKFGTNFTLLRLIAQALENITPSLEVRKVRVAGSTYLVPAVISKKKQETLALKWLLESAKKRQKSSKGDFSHCLADEILDASRKLGQARQKRDELHRLAQMNRAYVRYRWW</sequence>
<dbReference type="AlphaFoldDB" id="A0A2I4S6H5"/>
<comment type="similarity">
    <text evidence="1">Belongs to the universal ribosomal protein uS7 family.</text>
</comment>
<protein>
    <submittedName>
        <fullName evidence="5">30S ribosomal protein S7</fullName>
    </submittedName>
</protein>
<keyword evidence="2 5" id="KW-0689">Ribosomal protein</keyword>
<keyword evidence="5" id="KW-0496">Mitochondrion</keyword>
<dbReference type="Gene3D" id="1.10.455.10">
    <property type="entry name" value="Ribosomal protein S7 domain"/>
    <property type="match status" value="1"/>
</dbReference>
<gene>
    <name evidence="5" type="primary">rps7</name>
</gene>
<evidence type="ECO:0000256" key="2">
    <source>
        <dbReference type="ARBA" id="ARBA00022980"/>
    </source>
</evidence>
<proteinExistence type="inferred from homology"/>
<evidence type="ECO:0000256" key="3">
    <source>
        <dbReference type="ARBA" id="ARBA00023274"/>
    </source>
</evidence>
<dbReference type="GO" id="GO:0006412">
    <property type="term" value="P:translation"/>
    <property type="evidence" value="ECO:0007669"/>
    <property type="project" value="InterPro"/>
</dbReference>